<dbReference type="Proteomes" id="UP001152484">
    <property type="component" value="Unassembled WGS sequence"/>
</dbReference>
<keyword evidence="2" id="KW-1133">Transmembrane helix</keyword>
<dbReference type="AlphaFoldDB" id="A0A9P1ED06"/>
<proteinExistence type="inferred from homology"/>
<dbReference type="PANTHER" id="PTHR13299">
    <property type="entry name" value="PEROXISOMAL MEMBRANE PROTEIN PEX16"/>
    <property type="match status" value="1"/>
</dbReference>
<evidence type="ECO:0000313" key="4">
    <source>
        <dbReference type="Proteomes" id="UP001152484"/>
    </source>
</evidence>
<dbReference type="Pfam" id="PF08610">
    <property type="entry name" value="Pex16"/>
    <property type="match status" value="1"/>
</dbReference>
<dbReference type="EMBL" id="CAMAPE010000035">
    <property type="protein sequence ID" value="CAH9096589.1"/>
    <property type="molecule type" value="Genomic_DNA"/>
</dbReference>
<keyword evidence="2" id="KW-0962">Peroxisome biogenesis</keyword>
<dbReference type="PANTHER" id="PTHR13299:SF0">
    <property type="entry name" value="PEROXISOMAL MEMBRANE PROTEIN PEX16"/>
    <property type="match status" value="1"/>
</dbReference>
<name>A0A9P1ED06_CUSEU</name>
<sequence>MEAYKRWVRTNRDFVRQLGSLINGLTWLLPDEFGRSETGPEAVSSILGMLTTINEHIIETTPKCIQTTPSPEPSFLPLSLCLTLLKDLETLVEVAAEQMCGEERKWNFIAVAEAVKALVRLIVFRSSGYKMLLRGGETENFEDNNDLSSLNERNGVLKMPNPKGFRGPNSYNLEGRALSALNSFGQQARMVSEPTWLHRIQHQQAIMEPPPMVMKPTLSTFLYEKGFPGSLFLTGEVMFVLRPLIYVLLVRKHGARSWFPWVTSLAVDVIGNCILSFINLCPKRSKTPQFQLSNSEKDEMKRRKMLWALYVMRDPFFTRYTRQRLESTQKLVEFVPVVGFFTEKLVELIIGAQTRYTYFSGS</sequence>
<comment type="subcellular location">
    <subcellularLocation>
        <location evidence="2">Peroxisome membrane</location>
    </subcellularLocation>
</comment>
<protein>
    <recommendedName>
        <fullName evidence="2">Peroxisomal membrane protein PEX16</fullName>
    </recommendedName>
</protein>
<keyword evidence="2" id="KW-0812">Transmembrane</keyword>
<keyword evidence="4" id="KW-1185">Reference proteome</keyword>
<keyword evidence="2" id="KW-0576">Peroxisome</keyword>
<keyword evidence="2" id="KW-0472">Membrane</keyword>
<evidence type="ECO:0000256" key="1">
    <source>
        <dbReference type="ARBA" id="ARBA00009505"/>
    </source>
</evidence>
<comment type="similarity">
    <text evidence="1 2">Belongs to the peroxin-16 family.</text>
</comment>
<organism evidence="3 4">
    <name type="scientific">Cuscuta europaea</name>
    <name type="common">European dodder</name>
    <dbReference type="NCBI Taxonomy" id="41803"/>
    <lineage>
        <taxon>Eukaryota</taxon>
        <taxon>Viridiplantae</taxon>
        <taxon>Streptophyta</taxon>
        <taxon>Embryophyta</taxon>
        <taxon>Tracheophyta</taxon>
        <taxon>Spermatophyta</taxon>
        <taxon>Magnoliopsida</taxon>
        <taxon>eudicotyledons</taxon>
        <taxon>Gunneridae</taxon>
        <taxon>Pentapetalae</taxon>
        <taxon>asterids</taxon>
        <taxon>lamiids</taxon>
        <taxon>Solanales</taxon>
        <taxon>Convolvulaceae</taxon>
        <taxon>Cuscuteae</taxon>
        <taxon>Cuscuta</taxon>
        <taxon>Cuscuta subgen. Cuscuta</taxon>
    </lineage>
</organism>
<dbReference type="InterPro" id="IPR013919">
    <property type="entry name" value="Pex16"/>
</dbReference>
<evidence type="ECO:0000313" key="3">
    <source>
        <dbReference type="EMBL" id="CAH9096589.1"/>
    </source>
</evidence>
<dbReference type="OrthoDB" id="2021143at2759"/>
<feature type="transmembrane region" description="Helical" evidence="2">
    <location>
        <begin position="231"/>
        <end position="249"/>
    </location>
</feature>
<evidence type="ECO:0000256" key="2">
    <source>
        <dbReference type="RuleBase" id="RU365003"/>
    </source>
</evidence>
<feature type="transmembrane region" description="Helical" evidence="2">
    <location>
        <begin position="261"/>
        <end position="281"/>
    </location>
</feature>
<comment type="caution">
    <text evidence="3">The sequence shown here is derived from an EMBL/GenBank/DDBJ whole genome shotgun (WGS) entry which is preliminary data.</text>
</comment>
<gene>
    <name evidence="3" type="ORF">CEURO_LOCUS13466</name>
</gene>
<dbReference type="GO" id="GO:0005778">
    <property type="term" value="C:peroxisomal membrane"/>
    <property type="evidence" value="ECO:0007669"/>
    <property type="project" value="UniProtKB-SubCell"/>
</dbReference>
<accession>A0A9P1ED06</accession>
<dbReference type="GO" id="GO:0007031">
    <property type="term" value="P:peroxisome organization"/>
    <property type="evidence" value="ECO:0007669"/>
    <property type="project" value="UniProtKB-KW"/>
</dbReference>
<reference evidence="3" key="1">
    <citation type="submission" date="2022-07" db="EMBL/GenBank/DDBJ databases">
        <authorList>
            <person name="Macas J."/>
            <person name="Novak P."/>
            <person name="Neumann P."/>
        </authorList>
    </citation>
    <scope>NUCLEOTIDE SEQUENCE</scope>
</reference>